<sequence>METEGNNERKEIIQLNGLTILVVLALMANFLIVGFVYRWHQWKLFSLEKADQARYSELLDREHRVKNEIIELEGVSVWNDTAYALSRGGAQGE</sequence>
<gene>
    <name evidence="2" type="ORF">A2942_00700</name>
</gene>
<dbReference type="Proteomes" id="UP000178534">
    <property type="component" value="Unassembled WGS sequence"/>
</dbReference>
<keyword evidence="1" id="KW-0812">Transmembrane</keyword>
<dbReference type="AlphaFoldDB" id="A0A1G2DDY6"/>
<evidence type="ECO:0000256" key="1">
    <source>
        <dbReference type="SAM" id="Phobius"/>
    </source>
</evidence>
<dbReference type="STRING" id="1798665.A2942_00700"/>
<protein>
    <submittedName>
        <fullName evidence="2">Uncharacterized protein</fullName>
    </submittedName>
</protein>
<keyword evidence="1" id="KW-1133">Transmembrane helix</keyword>
<reference evidence="2 3" key="1">
    <citation type="journal article" date="2016" name="Nat. Commun.">
        <title>Thousands of microbial genomes shed light on interconnected biogeochemical processes in an aquifer system.</title>
        <authorList>
            <person name="Anantharaman K."/>
            <person name="Brown C.T."/>
            <person name="Hug L.A."/>
            <person name="Sharon I."/>
            <person name="Castelle C.J."/>
            <person name="Probst A.J."/>
            <person name="Thomas B.C."/>
            <person name="Singh A."/>
            <person name="Wilkins M.J."/>
            <person name="Karaoz U."/>
            <person name="Brodie E.L."/>
            <person name="Williams K.H."/>
            <person name="Hubbard S.S."/>
            <person name="Banfield J.F."/>
        </authorList>
    </citation>
    <scope>NUCLEOTIDE SEQUENCE [LARGE SCALE GENOMIC DNA]</scope>
</reference>
<name>A0A1G2DDY6_9BACT</name>
<evidence type="ECO:0000313" key="2">
    <source>
        <dbReference type="EMBL" id="OGZ11672.1"/>
    </source>
</evidence>
<dbReference type="EMBL" id="MHLP01000034">
    <property type="protein sequence ID" value="OGZ11672.1"/>
    <property type="molecule type" value="Genomic_DNA"/>
</dbReference>
<proteinExistence type="predicted"/>
<evidence type="ECO:0000313" key="3">
    <source>
        <dbReference type="Proteomes" id="UP000178534"/>
    </source>
</evidence>
<organism evidence="2 3">
    <name type="scientific">Candidatus Lloydbacteria bacterium RIFCSPLOWO2_01_FULL_50_20</name>
    <dbReference type="NCBI Taxonomy" id="1798665"/>
    <lineage>
        <taxon>Bacteria</taxon>
        <taxon>Candidatus Lloydiibacteriota</taxon>
    </lineage>
</organism>
<feature type="transmembrane region" description="Helical" evidence="1">
    <location>
        <begin position="12"/>
        <end position="37"/>
    </location>
</feature>
<accession>A0A1G2DDY6</accession>
<comment type="caution">
    <text evidence="2">The sequence shown here is derived from an EMBL/GenBank/DDBJ whole genome shotgun (WGS) entry which is preliminary data.</text>
</comment>
<keyword evidence="1" id="KW-0472">Membrane</keyword>